<feature type="compositionally biased region" description="Basic and acidic residues" evidence="14">
    <location>
        <begin position="1060"/>
        <end position="1215"/>
    </location>
</feature>
<gene>
    <name evidence="16" type="primary">YLPM1</name>
</gene>
<evidence type="ECO:0000256" key="10">
    <source>
        <dbReference type="ARBA" id="ARBA00065932"/>
    </source>
</evidence>
<feature type="region of interest" description="Disordered" evidence="14">
    <location>
        <begin position="563"/>
        <end position="1012"/>
    </location>
</feature>
<feature type="compositionally biased region" description="Basic and acidic residues" evidence="14">
    <location>
        <begin position="990"/>
        <end position="1002"/>
    </location>
</feature>
<feature type="compositionally biased region" description="Low complexity" evidence="14">
    <location>
        <begin position="71"/>
        <end position="97"/>
    </location>
</feature>
<feature type="compositionally biased region" description="Low complexity" evidence="14">
    <location>
        <begin position="641"/>
        <end position="655"/>
    </location>
</feature>
<name>A0A8C2U7L7_COTJA</name>
<dbReference type="Ensembl" id="ENSCJPT00005033281.1">
    <property type="protein sequence ID" value="ENSCJPP00005024414.1"/>
    <property type="gene ID" value="ENSCJPG00005019228.1"/>
</dbReference>
<feature type="compositionally biased region" description="Pro residues" evidence="14">
    <location>
        <begin position="14"/>
        <end position="65"/>
    </location>
</feature>
<evidence type="ECO:0000313" key="16">
    <source>
        <dbReference type="Ensembl" id="ENSCJPP00005024414.1"/>
    </source>
</evidence>
<reference evidence="16" key="3">
    <citation type="submission" date="2025-09" db="UniProtKB">
        <authorList>
            <consortium name="Ensembl"/>
        </authorList>
    </citation>
    <scope>IDENTIFICATION</scope>
</reference>
<feature type="region of interest" description="Disordered" evidence="14">
    <location>
        <begin position="1624"/>
        <end position="1813"/>
    </location>
</feature>
<feature type="compositionally biased region" description="Basic and acidic residues" evidence="14">
    <location>
        <begin position="1562"/>
        <end position="1577"/>
    </location>
</feature>
<evidence type="ECO:0000256" key="6">
    <source>
        <dbReference type="ARBA" id="ARBA00023015"/>
    </source>
</evidence>
<evidence type="ECO:0000256" key="7">
    <source>
        <dbReference type="ARBA" id="ARBA00023163"/>
    </source>
</evidence>
<feature type="compositionally biased region" description="Low complexity" evidence="14">
    <location>
        <begin position="790"/>
        <end position="802"/>
    </location>
</feature>
<feature type="compositionally biased region" description="Low complexity" evidence="14">
    <location>
        <begin position="1461"/>
        <end position="1475"/>
    </location>
</feature>
<feature type="region of interest" description="Disordered" evidence="14">
    <location>
        <begin position="13"/>
        <end position="418"/>
    </location>
</feature>
<dbReference type="Proteomes" id="UP000694412">
    <property type="component" value="Chromosome 5"/>
</dbReference>
<keyword evidence="8" id="KW-0539">Nucleus</keyword>
<dbReference type="Gene3D" id="3.40.50.300">
    <property type="entry name" value="P-loop containing nucleotide triphosphate hydrolases"/>
    <property type="match status" value="1"/>
</dbReference>
<dbReference type="FunFam" id="3.40.50.300:FF:000399">
    <property type="entry name" value="YLP motif containing 1"/>
    <property type="match status" value="1"/>
</dbReference>
<feature type="compositionally biased region" description="Pro residues" evidence="14">
    <location>
        <begin position="1374"/>
        <end position="1384"/>
    </location>
</feature>
<comment type="subcellular location">
    <subcellularLocation>
        <location evidence="1">Nucleus speckle</location>
    </subcellularLocation>
</comment>
<feature type="compositionally biased region" description="Polar residues" evidence="14">
    <location>
        <begin position="401"/>
        <end position="410"/>
    </location>
</feature>
<feature type="compositionally biased region" description="Pro residues" evidence="14">
    <location>
        <begin position="147"/>
        <end position="156"/>
    </location>
</feature>
<evidence type="ECO:0000256" key="5">
    <source>
        <dbReference type="ARBA" id="ARBA00022843"/>
    </source>
</evidence>
<feature type="compositionally biased region" description="Basic and acidic residues" evidence="14">
    <location>
        <begin position="1354"/>
        <end position="1372"/>
    </location>
</feature>
<keyword evidence="3" id="KW-0678">Repressor</keyword>
<feature type="region of interest" description="Disordered" evidence="14">
    <location>
        <begin position="1271"/>
        <end position="1317"/>
    </location>
</feature>
<dbReference type="InterPro" id="IPR026314">
    <property type="entry name" value="YLP_motif_con_p1"/>
</dbReference>
<feature type="compositionally biased region" description="Basic and acidic residues" evidence="14">
    <location>
        <begin position="362"/>
        <end position="374"/>
    </location>
</feature>
<dbReference type="InterPro" id="IPR027417">
    <property type="entry name" value="P-loop_NTPase"/>
</dbReference>
<keyword evidence="2" id="KW-0488">Methylation</keyword>
<feature type="compositionally biased region" description="Pro residues" evidence="14">
    <location>
        <begin position="577"/>
        <end position="594"/>
    </location>
</feature>
<feature type="compositionally biased region" description="Low complexity" evidence="14">
    <location>
        <begin position="931"/>
        <end position="942"/>
    </location>
</feature>
<evidence type="ECO:0000256" key="11">
    <source>
        <dbReference type="ARBA" id="ARBA00068971"/>
    </source>
</evidence>
<sequence length="2132" mass="240815">MYPAWGLYGAAGHYPPPPTSIPPPPLPMPPPSVPPPAVPPMPLPGYPPPGPAPPAAAPPPPPPPSGTSGFLSLQEQHLAQLQQLQQMHQKQLQSVLLGPPPPPGPPPPGLPPPPLPGSFPDWQQPPPAVPPPPVRSYQKQFSHREPPPNARKPPPNAASRERDGAEPPAGHGEWGEPAPSEPVPMDMELSSPPQSPQPAAQPYLSSQPYLPPPASSPPPQPYLPRPQASQPPPAFSEPPPSYLEPPPSGAAPPFLPPPAQPYLPPPQPYLLPAQASPSQPAPPGPAAKAAQPRFAPQPAALPEGGAEGGAEQRGTPQPDPATMTPQEQQQYWYQQHLLSLQQRAKAHAQGQQQMKGPGVGKDSSEQRAKSEEGKVSASTTQSEPPPLNESLPPASKEDESSLTSTETQLNIDPPDDPEEDLRLQQLQAAAAQWQQHPHHRVGFQYQRIMQKHAQLQQIVQQYQQIMQQPPHLQTMSVEMQLRHYETQQKQFQQLHKDWERSMNQQWQHQLQTYPHKDQLQEYEKQWKAWDEQMKVTQSHLQEKVSSLQNLKNQYPANVSLPPPFVPYSQSSQGGIPVMPPNLPSTTPPLVPPPLSSVSQLSNSSVPSGSSSQSSQSTETPRPALLPTPGTYASKISSSPVYSAYHSQGSSSFSSSEHGKSQVHHNKQTEQGCGELKTPSSLSSTYTPTMQDKPVRSGGLLPDPPRSARFEGPRGPRFDGPRGRGGYDKFEGSRPRGPRFDSQRPEGHRSRFDRQNTDGQHTSRWGNIPRGPAGQFYTSQNTSHPHGSRPGGPRWRGPRPHLGQQQAQTDSRPENKEPFTEVAGDQQTVSGTQSPPDVKSTSSVEPNEDLANTQQEPSKAEVKETTSDPPKKWTWSSHDPNEQVEESKASTSPTPNQNSTSLSSNSVALQSGVARTGDAETPVTGNEDLDSTDSQLLDSDSSQGLPGPEGRGKGSFMHEDRGKGHINRGRGQGRGQGDGRGWGMGRGRGMGRMDGRGMGRMDGGRGMGRMDGGWGMGRMDDGHGWGMGRMDDGRGRGYVYRGRGQARQASIRGRGMFRRAGSRERMPDGQSGSRERMPDGRSGSRERTMGGQSDSRERVMSSRDRELAGRPGSRDRGQRAGSRERGPVRRAGSREREPMRRAGSREREPMRRAGSRERVPVRRAGSRERVPVRRAGSRERGPVRRAGSRERGPVRRADSREREAGGNMDKPTHLGDDPENMPPYHRDEALRGSWSHEDERIHEEFPLDSRDDPSMEHEHLDDWERERYWRDHNSDYQDDSVDPYDRDDRMPSHHSMPPLSPLPALPHLSSDHDRRDSWWDDWKRPRERELERDLDRTGRSSDVYDQDLDREWDNRDWDMRPMDDREMGNRDLDIPPLPPLPPLPPMDRYREDRWRDDRNRDHYDRDLRDRGELRIREYPERYDTWREKQDFGPERNDWERERLSDRWYPDDGDRVRSLDGQLDSSLLPPSHSSDMLGTDSSLDSEQSLGGVMVLSQRQHEIILKAAQELKMLREQKEQLQKLKEFKPDISTQDSPRPQNTGTRPGAFQERWDEDSFHGLWDTNEDKGANMEYDLRKQESMMPPPVSSPVKVPAVHTSVPSSVPGALPPVIPPVPKPPVIQQTVDYGHGRDITTSKVEQIPYGERVTLRPEPLPERQTFQKEHPGRYNRERDREPYFERQGNSNVDHRDFKRERELHRDRGSVDYDRERFEKERHPRDDRVLPTPPSRTPSYRDKKDHPSARRGGFDRPQYERKTDRPAYDHGPSMFGGDRRNYPEERIPISAPSMPRQPPPAPRVERKPESKNVDDILKPPGRDSRPERIVIIMRGLPGSGKTHVAKLIRDKEVECGGPAPRVLSLDDYFITEVEKEERDPDTGKKVKKKVMEYEYEADMEETYRTSMFKTFKKTLDDGFFPFIILDAINDRVRHFEQFWSAAKTKGFEVYLAEMSADNQTCSKRNIHGRKLKDISRMSDHWEAAPRHMMRLDIRSLLQDAAIEEVEMEDFDANIEDQKEEAKKDTTEEEESELGYIPKSKWEMDTSEAKLDKLDGLRTGTKRKRDWEAIASRMEDYLQLPDDYDTRASEPGKKRVRWADLEEKKDADRKRAIGFVVGQTDWEKITDESGHLAERALNRTKYI</sequence>
<feature type="compositionally biased region" description="Low complexity" evidence="14">
    <location>
        <begin position="326"/>
        <end position="342"/>
    </location>
</feature>
<reference evidence="16" key="2">
    <citation type="submission" date="2025-08" db="UniProtKB">
        <authorList>
            <consortium name="Ensembl"/>
        </authorList>
    </citation>
    <scope>IDENTIFICATION</scope>
</reference>
<evidence type="ECO:0000256" key="2">
    <source>
        <dbReference type="ARBA" id="ARBA00022481"/>
    </source>
</evidence>
<feature type="compositionally biased region" description="Basic and acidic residues" evidence="14">
    <location>
        <begin position="1308"/>
        <end position="1317"/>
    </location>
</feature>
<dbReference type="InterPro" id="IPR058903">
    <property type="entry name" value="Spectrin_YLPM1-like"/>
</dbReference>
<comment type="subunit">
    <text evidence="10">Interacts with PPP1CA and NCOA5. Forms a complex with ILF2, ILF3, KHDRBS1, RBMX, NCOA5 and PPP1CA.</text>
</comment>
<keyword evidence="6" id="KW-0805">Transcription regulation</keyword>
<accession>A0A8C2U7L7</accession>
<evidence type="ECO:0000256" key="1">
    <source>
        <dbReference type="ARBA" id="ARBA00004324"/>
    </source>
</evidence>
<feature type="compositionally biased region" description="Gly residues" evidence="14">
    <location>
        <begin position="1003"/>
        <end position="1012"/>
    </location>
</feature>
<feature type="compositionally biased region" description="Basic and acidic residues" evidence="14">
    <location>
        <begin position="1729"/>
        <end position="1758"/>
    </location>
</feature>
<feature type="compositionally biased region" description="Basic and acidic residues" evidence="14">
    <location>
        <begin position="1223"/>
        <end position="1257"/>
    </location>
</feature>
<feature type="compositionally biased region" description="Basic and acidic residues" evidence="14">
    <location>
        <begin position="878"/>
        <end position="887"/>
    </location>
</feature>
<feature type="region of interest" description="Disordered" evidence="14">
    <location>
        <begin position="1520"/>
        <end position="1599"/>
    </location>
</feature>
<dbReference type="PRINTS" id="PR01217">
    <property type="entry name" value="PRICHEXTENSN"/>
</dbReference>
<dbReference type="GO" id="GO:0032204">
    <property type="term" value="P:regulation of telomere maintenance"/>
    <property type="evidence" value="ECO:0007669"/>
    <property type="project" value="TreeGrafter"/>
</dbReference>
<dbReference type="SUPFAM" id="SSF52540">
    <property type="entry name" value="P-loop containing nucleoside triphosphate hydrolases"/>
    <property type="match status" value="1"/>
</dbReference>
<feature type="compositionally biased region" description="Basic and acidic residues" evidence="14">
    <location>
        <begin position="857"/>
        <end position="870"/>
    </location>
</feature>
<feature type="compositionally biased region" description="Basic and acidic residues" evidence="14">
    <location>
        <begin position="1644"/>
        <end position="1675"/>
    </location>
</feature>
<evidence type="ECO:0000256" key="9">
    <source>
        <dbReference type="ARBA" id="ARBA00058677"/>
    </source>
</evidence>
<comment type="function">
    <text evidence="9">Plays a role in the reduction of telomerase activity during differentiation of embryonic stem cells by binding to the core promoter of TERT and controlling its down-regulation.</text>
</comment>
<keyword evidence="4" id="KW-1017">Isopeptide bond</keyword>
<feature type="compositionally biased region" description="Low complexity" evidence="14">
    <location>
        <begin position="677"/>
        <end position="688"/>
    </location>
</feature>
<feature type="compositionally biased region" description="Basic and acidic residues" evidence="14">
    <location>
        <begin position="1793"/>
        <end position="1813"/>
    </location>
</feature>
<evidence type="ECO:0000256" key="13">
    <source>
        <dbReference type="SAM" id="Coils"/>
    </source>
</evidence>
<dbReference type="PANTHER" id="PTHR13413">
    <property type="entry name" value="YLP MOTIF CONTAINING PROTEIN NUCLEAR PROTEIN ZAP"/>
    <property type="match status" value="1"/>
</dbReference>
<feature type="compositionally biased region" description="Polar residues" evidence="14">
    <location>
        <begin position="1528"/>
        <end position="1541"/>
    </location>
</feature>
<keyword evidence="17" id="KW-1185">Reference proteome</keyword>
<feature type="region of interest" description="Disordered" evidence="14">
    <location>
        <begin position="1424"/>
        <end position="1483"/>
    </location>
</feature>
<feature type="compositionally biased region" description="Low complexity" evidence="14">
    <location>
        <begin position="595"/>
        <end position="617"/>
    </location>
</feature>
<keyword evidence="5" id="KW-0832">Ubl conjugation</keyword>
<feature type="coiled-coil region" evidence="13">
    <location>
        <begin position="1990"/>
        <end position="2017"/>
    </location>
</feature>
<feature type="compositionally biased region" description="Polar residues" evidence="14">
    <location>
        <begin position="824"/>
        <end position="856"/>
    </location>
</feature>
<keyword evidence="13" id="KW-0175">Coiled coil</keyword>
<protein>
    <recommendedName>
        <fullName evidence="11">YLP motif-containing protein 1</fullName>
    </recommendedName>
    <alternativeName>
        <fullName evidence="12">Nuclear protein ZAP3</fullName>
    </alternativeName>
</protein>
<feature type="compositionally biased region" description="Pro residues" evidence="14">
    <location>
        <begin position="98"/>
        <end position="134"/>
    </location>
</feature>
<feature type="compositionally biased region" description="Basic and acidic residues" evidence="14">
    <location>
        <begin position="949"/>
        <end position="962"/>
    </location>
</feature>
<feature type="region of interest" description="Disordered" evidence="14">
    <location>
        <begin position="1354"/>
        <end position="1393"/>
    </location>
</feature>
<dbReference type="GO" id="GO:0016607">
    <property type="term" value="C:nuclear speck"/>
    <property type="evidence" value="ECO:0007669"/>
    <property type="project" value="UniProtKB-SubCell"/>
</dbReference>
<feature type="domain" description="YLPM1-like spectrin repeat" evidence="15">
    <location>
        <begin position="438"/>
        <end position="556"/>
    </location>
</feature>
<evidence type="ECO:0000259" key="15">
    <source>
        <dbReference type="Pfam" id="PF26583"/>
    </source>
</evidence>
<dbReference type="Pfam" id="PF13671">
    <property type="entry name" value="AAA_33"/>
    <property type="match status" value="1"/>
</dbReference>
<evidence type="ECO:0000256" key="12">
    <source>
        <dbReference type="ARBA" id="ARBA00083294"/>
    </source>
</evidence>
<feature type="compositionally biased region" description="Low complexity" evidence="14">
    <location>
        <begin position="286"/>
        <end position="304"/>
    </location>
</feature>
<feature type="compositionally biased region" description="Basic and acidic residues" evidence="14">
    <location>
        <begin position="705"/>
        <end position="755"/>
    </location>
</feature>
<evidence type="ECO:0000256" key="3">
    <source>
        <dbReference type="ARBA" id="ARBA00022491"/>
    </source>
</evidence>
<reference evidence="16" key="1">
    <citation type="submission" date="2015-11" db="EMBL/GenBank/DDBJ databases">
        <authorList>
            <consortium name="International Coturnix japonica Genome Analysis Consortium"/>
            <person name="Warren W."/>
            <person name="Burt D.W."/>
            <person name="Antin P.B."/>
            <person name="Lanford R."/>
            <person name="Gros J."/>
            <person name="Wilson R.K."/>
        </authorList>
    </citation>
    <scope>NUCLEOTIDE SEQUENCE [LARGE SCALE GENOMIC DNA]</scope>
</reference>
<proteinExistence type="predicted"/>
<evidence type="ECO:0000313" key="17">
    <source>
        <dbReference type="Proteomes" id="UP000694412"/>
    </source>
</evidence>
<feature type="compositionally biased region" description="Low complexity" evidence="14">
    <location>
        <begin position="888"/>
        <end position="910"/>
    </location>
</feature>
<organism evidence="16 17">
    <name type="scientific">Coturnix japonica</name>
    <name type="common">Japanese quail</name>
    <name type="synonym">Coturnix coturnix japonica</name>
    <dbReference type="NCBI Taxonomy" id="93934"/>
    <lineage>
        <taxon>Eukaryota</taxon>
        <taxon>Metazoa</taxon>
        <taxon>Chordata</taxon>
        <taxon>Craniata</taxon>
        <taxon>Vertebrata</taxon>
        <taxon>Euteleostomi</taxon>
        <taxon>Archelosauria</taxon>
        <taxon>Archosauria</taxon>
        <taxon>Dinosauria</taxon>
        <taxon>Saurischia</taxon>
        <taxon>Theropoda</taxon>
        <taxon>Coelurosauria</taxon>
        <taxon>Aves</taxon>
        <taxon>Neognathae</taxon>
        <taxon>Galloanserae</taxon>
        <taxon>Galliformes</taxon>
        <taxon>Phasianidae</taxon>
        <taxon>Perdicinae</taxon>
        <taxon>Coturnix</taxon>
    </lineage>
</organism>
<dbReference type="Pfam" id="PF26583">
    <property type="entry name" value="Spectrin_YLPM1"/>
    <property type="match status" value="1"/>
</dbReference>
<evidence type="ECO:0000256" key="8">
    <source>
        <dbReference type="ARBA" id="ARBA00023242"/>
    </source>
</evidence>
<feature type="compositionally biased region" description="Basic and acidic residues" evidence="14">
    <location>
        <begin position="1683"/>
        <end position="1719"/>
    </location>
</feature>
<feature type="compositionally biased region" description="Pro residues" evidence="14">
    <location>
        <begin position="209"/>
        <end position="269"/>
    </location>
</feature>
<dbReference type="GeneTree" id="ENSGT00440000039837"/>
<feature type="compositionally biased region" description="Basic and acidic residues" evidence="14">
    <location>
        <begin position="1767"/>
        <end position="1777"/>
    </location>
</feature>
<feature type="region of interest" description="Disordered" evidence="14">
    <location>
        <begin position="1038"/>
        <end position="1257"/>
    </location>
</feature>
<feature type="compositionally biased region" description="Low complexity" evidence="14">
    <location>
        <begin position="189"/>
        <end position="208"/>
    </location>
</feature>
<evidence type="ECO:0000256" key="14">
    <source>
        <dbReference type="SAM" id="MobiDB-lite"/>
    </source>
</evidence>
<dbReference type="PANTHER" id="PTHR13413:SF0">
    <property type="entry name" value="YLP MOTIF-CONTAINING PROTEIN 1"/>
    <property type="match status" value="1"/>
</dbReference>
<feature type="compositionally biased region" description="Basic and acidic residues" evidence="14">
    <location>
        <begin position="1424"/>
        <end position="1456"/>
    </location>
</feature>
<evidence type="ECO:0000256" key="4">
    <source>
        <dbReference type="ARBA" id="ARBA00022499"/>
    </source>
</evidence>
<feature type="compositionally biased region" description="Gly residues" evidence="14">
    <location>
        <begin position="969"/>
        <end position="989"/>
    </location>
</feature>
<keyword evidence="7" id="KW-0804">Transcription</keyword>